<feature type="compositionally biased region" description="Basic and acidic residues" evidence="1">
    <location>
        <begin position="156"/>
        <end position="170"/>
    </location>
</feature>
<name>A0A9Y3VZD4_9CICH</name>
<proteinExistence type="predicted"/>
<feature type="compositionally biased region" description="Basic and acidic residues" evidence="1">
    <location>
        <begin position="241"/>
        <end position="252"/>
    </location>
</feature>
<feature type="compositionally biased region" description="Polar residues" evidence="1">
    <location>
        <begin position="56"/>
        <end position="72"/>
    </location>
</feature>
<reference evidence="3" key="1">
    <citation type="submission" date="2025-08" db="UniProtKB">
        <authorList>
            <consortium name="RefSeq"/>
        </authorList>
    </citation>
    <scope>IDENTIFICATION</scope>
</reference>
<feature type="compositionally biased region" description="Polar residues" evidence="1">
    <location>
        <begin position="107"/>
        <end position="118"/>
    </location>
</feature>
<accession>A0A9Y3VZD4</accession>
<feature type="compositionally biased region" description="Polar residues" evidence="1">
    <location>
        <begin position="294"/>
        <end position="318"/>
    </location>
</feature>
<feature type="compositionally biased region" description="Acidic residues" evidence="1">
    <location>
        <begin position="177"/>
        <end position="187"/>
    </location>
</feature>
<feature type="region of interest" description="Disordered" evidence="1">
    <location>
        <begin position="292"/>
        <end position="336"/>
    </location>
</feature>
<evidence type="ECO:0000256" key="1">
    <source>
        <dbReference type="SAM" id="MobiDB-lite"/>
    </source>
</evidence>
<feature type="compositionally biased region" description="Basic and acidic residues" evidence="1">
    <location>
        <begin position="208"/>
        <end position="218"/>
    </location>
</feature>
<sequence>MDHPGECSSSAKVNTTTAAATLITPSNKYDLSINGSDGEGSEDQLTQSSERKEQEASTSLGMVNKTESSVLNSDARMDDREDGHLVHCGNEKEQNRDDPLDMLRSEVNGNTRDVATQTVPKGLLKAKIQPAEEAGGDIVEDKDQFLSSGQLAVKTEQRAEEKVGSGHENEVVNSEDAGNEEEEDEMETGGMESEAVPAVASNHTNKCVIKEGSAERGDAQSANCGNEKEGDDPPNIPKSEVTVKTRDVERNTPIKQQNVEEKTEEEMSPSCEPLAASDECEHKDVHCSGHNVAALQSTRPERNSSPASQTSVGINFSHMSEALSPGPSVNSGLNTTDLDQLKREKLKMQLKVLKLQEECYTLIIKELKK</sequence>
<dbReference type="Proteomes" id="UP000695023">
    <property type="component" value="Unplaced"/>
</dbReference>
<dbReference type="RefSeq" id="XP_005755671.1">
    <property type="nucleotide sequence ID" value="XM_005755614.1"/>
</dbReference>
<feature type="region of interest" description="Disordered" evidence="1">
    <location>
        <begin position="156"/>
        <end position="277"/>
    </location>
</feature>
<keyword evidence="2" id="KW-1185">Reference proteome</keyword>
<feature type="region of interest" description="Disordered" evidence="1">
    <location>
        <begin position="25"/>
        <end position="118"/>
    </location>
</feature>
<evidence type="ECO:0000313" key="2">
    <source>
        <dbReference type="Proteomes" id="UP000695023"/>
    </source>
</evidence>
<feature type="compositionally biased region" description="Polar residues" evidence="1">
    <location>
        <begin position="327"/>
        <end position="336"/>
    </location>
</feature>
<evidence type="ECO:0000313" key="3">
    <source>
        <dbReference type="RefSeq" id="XP_005755671.1"/>
    </source>
</evidence>
<organism evidence="2 3">
    <name type="scientific">Pundamilia nyererei</name>
    <dbReference type="NCBI Taxonomy" id="303518"/>
    <lineage>
        <taxon>Eukaryota</taxon>
        <taxon>Metazoa</taxon>
        <taxon>Chordata</taxon>
        <taxon>Craniata</taxon>
        <taxon>Vertebrata</taxon>
        <taxon>Euteleostomi</taxon>
        <taxon>Actinopterygii</taxon>
        <taxon>Neopterygii</taxon>
        <taxon>Teleostei</taxon>
        <taxon>Neoteleostei</taxon>
        <taxon>Acanthomorphata</taxon>
        <taxon>Ovalentaria</taxon>
        <taxon>Cichlomorphae</taxon>
        <taxon>Cichliformes</taxon>
        <taxon>Cichlidae</taxon>
        <taxon>African cichlids</taxon>
        <taxon>Pseudocrenilabrinae</taxon>
        <taxon>Haplochromini</taxon>
        <taxon>Pundamilia</taxon>
    </lineage>
</organism>
<feature type="compositionally biased region" description="Polar residues" evidence="1">
    <location>
        <begin position="25"/>
        <end position="35"/>
    </location>
</feature>
<dbReference type="AlphaFoldDB" id="A0A9Y3VZD4"/>
<gene>
    <name evidence="3" type="primary">LOC102209071</name>
</gene>
<protein>
    <submittedName>
        <fullName evidence="3">Uncharacterized protein LOC102209071</fullName>
    </submittedName>
</protein>
<dbReference type="GeneID" id="102209071"/>
<feature type="compositionally biased region" description="Basic and acidic residues" evidence="1">
    <location>
        <begin position="75"/>
        <end position="104"/>
    </location>
</feature>